<protein>
    <recommendedName>
        <fullName evidence="4">Protein activator of alkane oxidation PraB</fullName>
    </recommendedName>
</protein>
<keyword evidence="1" id="KW-0732">Signal</keyword>
<dbReference type="Proteomes" id="UP000199620">
    <property type="component" value="Chromosome I"/>
</dbReference>
<gene>
    <name evidence="2" type="ORF">SAMN04490181_1248</name>
</gene>
<name>A0ABY0WA42_9PSED</name>
<proteinExistence type="predicted"/>
<feature type="chain" id="PRO_5045463675" description="Protein activator of alkane oxidation PraB" evidence="1">
    <location>
        <begin position="26"/>
        <end position="168"/>
    </location>
</feature>
<reference evidence="2 3" key="1">
    <citation type="submission" date="2016-10" db="EMBL/GenBank/DDBJ databases">
        <authorList>
            <person name="Varghese N."/>
            <person name="Submissions S."/>
        </authorList>
    </citation>
    <scope>NUCLEOTIDE SEQUENCE [LARGE SCALE GENOMIC DNA]</scope>
    <source>
        <strain evidence="2 3">BS2771</strain>
    </source>
</reference>
<evidence type="ECO:0008006" key="4">
    <source>
        <dbReference type="Google" id="ProtNLM"/>
    </source>
</evidence>
<dbReference type="NCBIfam" id="NF041562">
    <property type="entry name" value="PraB"/>
    <property type="match status" value="1"/>
</dbReference>
<sequence length="168" mass="16924">MKSFKTLVCVSSFALCFGAASMASAASITPDGPFTTNSGTLVVKTPSAPGDITCNVTFGGNVSGGVATITSAQLSGNVLCSLPTLKNIPSPGWVLTANTFDPGTQTGTGTVTGVGWTITFPASNCGPGPLNVVWDEATKTLSTTGSQSLSGNCFVRSLNVKAPTLKLQ</sequence>
<dbReference type="RefSeq" id="WP_065943623.1">
    <property type="nucleotide sequence ID" value="NZ_BMNU01000004.1"/>
</dbReference>
<feature type="signal peptide" evidence="1">
    <location>
        <begin position="1"/>
        <end position="25"/>
    </location>
</feature>
<dbReference type="EMBL" id="LT629800">
    <property type="protein sequence ID" value="SDU90084.1"/>
    <property type="molecule type" value="Genomic_DNA"/>
</dbReference>
<accession>A0ABY0WA42</accession>
<keyword evidence="3" id="KW-1185">Reference proteome</keyword>
<evidence type="ECO:0000313" key="3">
    <source>
        <dbReference type="Proteomes" id="UP000199620"/>
    </source>
</evidence>
<organism evidence="2 3">
    <name type="scientific">Pseudomonas brenneri</name>
    <dbReference type="NCBI Taxonomy" id="129817"/>
    <lineage>
        <taxon>Bacteria</taxon>
        <taxon>Pseudomonadati</taxon>
        <taxon>Pseudomonadota</taxon>
        <taxon>Gammaproteobacteria</taxon>
        <taxon>Pseudomonadales</taxon>
        <taxon>Pseudomonadaceae</taxon>
        <taxon>Pseudomonas</taxon>
    </lineage>
</organism>
<evidence type="ECO:0000313" key="2">
    <source>
        <dbReference type="EMBL" id="SDU90084.1"/>
    </source>
</evidence>
<evidence type="ECO:0000256" key="1">
    <source>
        <dbReference type="SAM" id="SignalP"/>
    </source>
</evidence>